<name>A0ABR4LW27_9EURO</name>
<evidence type="ECO:0000256" key="3">
    <source>
        <dbReference type="SAM" id="MobiDB-lite"/>
    </source>
</evidence>
<evidence type="ECO:0000256" key="4">
    <source>
        <dbReference type="SAM" id="Phobius"/>
    </source>
</evidence>
<evidence type="ECO:0000256" key="1">
    <source>
        <dbReference type="ARBA" id="ARBA00012346"/>
    </source>
</evidence>
<protein>
    <recommendedName>
        <fullName evidence="1">gamma-glutamylcyclotransferase</fullName>
        <ecNumber evidence="1">4.3.2.9</ecNumber>
    </recommendedName>
</protein>
<dbReference type="PANTHER" id="PTHR12935">
    <property type="entry name" value="GAMMA-GLUTAMYLCYCLOTRANSFERASE"/>
    <property type="match status" value="1"/>
</dbReference>
<evidence type="ECO:0000256" key="2">
    <source>
        <dbReference type="ARBA" id="ARBA00023239"/>
    </source>
</evidence>
<keyword evidence="4" id="KW-0812">Transmembrane</keyword>
<proteinExistence type="predicted"/>
<feature type="region of interest" description="Disordered" evidence="3">
    <location>
        <begin position="1"/>
        <end position="80"/>
    </location>
</feature>
<evidence type="ECO:0000313" key="5">
    <source>
        <dbReference type="EMBL" id="KAL2868747.1"/>
    </source>
</evidence>
<dbReference type="PANTHER" id="PTHR12935:SF0">
    <property type="entry name" value="GAMMA-GLUTAMYLCYCLOTRANSFERASE"/>
    <property type="match status" value="1"/>
</dbReference>
<keyword evidence="4" id="KW-0472">Membrane</keyword>
<sequence length="378" mass="42336">MYQDQSNDLRPEEAPEAPPMSISQSYTLEQLKEDLLPLSSKDISTAPELPETTRGRQRASISGQSLDQDEYLPGKLSHLPEGEGRQKTVFYLAYGSNLAAKTFLGMRGIKPLSQLNVVVPELRLTFDLPGLPYLEPCFAGTHFRSTSAKGAKSNLSNGATTWEKHLLLQDPDKTLDQHRYNGPLIGVVYEVTLHDYAKIIATEGGGRGYKDIVVTCYPFSDSYDPADSIPERPDTQPVKAHTLLSPAGMKELVQLQTGSAPDFWRKPRYAQPSARYLKLITTGAAEHHLPLEYRRYLAQIQPYHITSWRQQVGKGVFLVLWAPFLLLTLALARTFAGPDGRSPRWVVWFADLVVTSMWGCYDHVFKPIFGDGEKTVER</sequence>
<comment type="caution">
    <text evidence="5">The sequence shown here is derived from an EMBL/GenBank/DDBJ whole genome shotgun (WGS) entry which is preliminary data.</text>
</comment>
<feature type="transmembrane region" description="Helical" evidence="4">
    <location>
        <begin position="315"/>
        <end position="336"/>
    </location>
</feature>
<dbReference type="EMBL" id="JBFXLQ010000012">
    <property type="protein sequence ID" value="KAL2868747.1"/>
    <property type="molecule type" value="Genomic_DNA"/>
</dbReference>
<keyword evidence="6" id="KW-1185">Reference proteome</keyword>
<organism evidence="5 6">
    <name type="scientific">Aspergillus lucknowensis</name>
    <dbReference type="NCBI Taxonomy" id="176173"/>
    <lineage>
        <taxon>Eukaryota</taxon>
        <taxon>Fungi</taxon>
        <taxon>Dikarya</taxon>
        <taxon>Ascomycota</taxon>
        <taxon>Pezizomycotina</taxon>
        <taxon>Eurotiomycetes</taxon>
        <taxon>Eurotiomycetidae</taxon>
        <taxon>Eurotiales</taxon>
        <taxon>Aspergillaceae</taxon>
        <taxon>Aspergillus</taxon>
        <taxon>Aspergillus subgen. Nidulantes</taxon>
    </lineage>
</organism>
<reference evidence="5 6" key="1">
    <citation type="submission" date="2024-07" db="EMBL/GenBank/DDBJ databases">
        <title>Section-level genome sequencing and comparative genomics of Aspergillus sections Usti and Cavernicolus.</title>
        <authorList>
            <consortium name="Lawrence Berkeley National Laboratory"/>
            <person name="Nybo J.L."/>
            <person name="Vesth T.C."/>
            <person name="Theobald S."/>
            <person name="Frisvad J.C."/>
            <person name="Larsen T.O."/>
            <person name="Kjaerboelling I."/>
            <person name="Rothschild-Mancinelli K."/>
            <person name="Lyhne E.K."/>
            <person name="Kogle M.E."/>
            <person name="Barry K."/>
            <person name="Clum A."/>
            <person name="Na H."/>
            <person name="Ledsgaard L."/>
            <person name="Lin J."/>
            <person name="Lipzen A."/>
            <person name="Kuo A."/>
            <person name="Riley R."/>
            <person name="Mondo S."/>
            <person name="Labutti K."/>
            <person name="Haridas S."/>
            <person name="Pangalinan J."/>
            <person name="Salamov A.A."/>
            <person name="Simmons B.A."/>
            <person name="Magnuson J.K."/>
            <person name="Chen J."/>
            <person name="Drula E."/>
            <person name="Henrissat B."/>
            <person name="Wiebenga A."/>
            <person name="Lubbers R.J."/>
            <person name="Gomes A.C."/>
            <person name="Macurrencykelacurrency M.R."/>
            <person name="Stajich J."/>
            <person name="Grigoriev I.V."/>
            <person name="Mortensen U.H."/>
            <person name="De Vries R.P."/>
            <person name="Baker S.E."/>
            <person name="Andersen M.R."/>
        </authorList>
    </citation>
    <scope>NUCLEOTIDE SEQUENCE [LARGE SCALE GENOMIC DNA]</scope>
    <source>
        <strain evidence="5 6">CBS 449.75</strain>
    </source>
</reference>
<dbReference type="Gene3D" id="3.10.490.10">
    <property type="entry name" value="Gamma-glutamyl cyclotransferase-like"/>
    <property type="match status" value="1"/>
</dbReference>
<accession>A0ABR4LW27</accession>
<evidence type="ECO:0000313" key="6">
    <source>
        <dbReference type="Proteomes" id="UP001610432"/>
    </source>
</evidence>
<dbReference type="GeneID" id="98147709"/>
<gene>
    <name evidence="5" type="ORF">BJX67DRAFT_379696</name>
</gene>
<dbReference type="RefSeq" id="XP_070887726.1">
    <property type="nucleotide sequence ID" value="XM_071032637.1"/>
</dbReference>
<dbReference type="Proteomes" id="UP001610432">
    <property type="component" value="Unassembled WGS sequence"/>
</dbReference>
<keyword evidence="2" id="KW-0456">Lyase</keyword>
<keyword evidence="4" id="KW-1133">Transmembrane helix</keyword>
<dbReference type="InterPro" id="IPR017939">
    <property type="entry name" value="G-Glutamylcylcotransferase"/>
</dbReference>
<dbReference type="EC" id="4.3.2.9" evidence="1"/>